<dbReference type="PANTHER" id="PTHR11409">
    <property type="entry name" value="ADENOSINE DEAMINASE"/>
    <property type="match status" value="1"/>
</dbReference>
<sequence length="502" mass="58401">MRIVNSEMYFLMLVSFALTFNHVKSAHLISIPQSDIIPTEMNNSHVRRPLAEEYNETRENFFRDQLSRELGYDVKLSADEQKVNNFIMKLKRDEIEKGIQTPFQFLPSRHIFEVLQQINSSKLFKFIRKLPKGGILHAHDTALCSADYIVTLLRRDNLWQCGEFDAKVRPQFKFSQNEPIAVNGCQWKKVSEIRTRLGDSEYDRLARKLFTLYSDDPRNTFKDINDVWRTFMNIFTTLDPIVTYAPVFKDYYYQALKELYEDGVTYLEFRGLFPTVYDFERTYGPVEIAGMYVETLKSFMDSHPGFLGSKFVYAPIRFTDDATFDGYLKTVEELREKYPNFIAGFDLVGQEDLGRPLKDYASRLLKMPEDLNFFFHAGETNWHGTPTDENLIDAVLLGAKRIGHGFASIKHPKVLEEIKRKHICLEVNPISNQVLKLVDDYRNHPAAFFFSDNYPVIISSDDPSFWETTPLSHDFYMAFLGIASAHQDLRVLKKISGKFNKL</sequence>
<feature type="signal peptide" evidence="11">
    <location>
        <begin position="1"/>
        <end position="26"/>
    </location>
</feature>
<proteinExistence type="evidence at transcript level"/>
<dbReference type="Pfam" id="PF00962">
    <property type="entry name" value="A_deaminase"/>
    <property type="match status" value="1"/>
</dbReference>
<dbReference type="FunFam" id="3.20.20.140:FF:000017">
    <property type="entry name" value="Adenosine deaminase 2"/>
    <property type="match status" value="1"/>
</dbReference>
<comment type="similarity">
    <text evidence="3">Belongs to the metallo-dependent hydrolases superfamily. Adenosine and AMP deaminases family. ADGF subfamily.</text>
</comment>
<keyword evidence="8 11" id="KW-0732">Signal</keyword>
<organism evidence="14">
    <name type="scientific">Corethrella appendiculata</name>
    <dbReference type="NCBI Taxonomy" id="1370023"/>
    <lineage>
        <taxon>Eukaryota</taxon>
        <taxon>Metazoa</taxon>
        <taxon>Ecdysozoa</taxon>
        <taxon>Arthropoda</taxon>
        <taxon>Hexapoda</taxon>
        <taxon>Insecta</taxon>
        <taxon>Pterygota</taxon>
        <taxon>Neoptera</taxon>
        <taxon>Endopterygota</taxon>
        <taxon>Diptera</taxon>
        <taxon>Nematocera</taxon>
        <taxon>Culicoidea</taxon>
        <taxon>Chaoboridae</taxon>
        <taxon>Corethrella</taxon>
    </lineage>
</organism>
<comment type="catalytic activity">
    <reaction evidence="10">
        <text>adenosine + H2O + H(+) = inosine + NH4(+)</text>
        <dbReference type="Rhea" id="RHEA:24408"/>
        <dbReference type="ChEBI" id="CHEBI:15377"/>
        <dbReference type="ChEBI" id="CHEBI:15378"/>
        <dbReference type="ChEBI" id="CHEBI:16335"/>
        <dbReference type="ChEBI" id="CHEBI:17596"/>
        <dbReference type="ChEBI" id="CHEBI:28938"/>
        <dbReference type="EC" id="3.5.4.4"/>
    </reaction>
</comment>
<evidence type="ECO:0000259" key="13">
    <source>
        <dbReference type="Pfam" id="PF08451"/>
    </source>
</evidence>
<keyword evidence="7" id="KW-0479">Metal-binding</keyword>
<dbReference type="InterPro" id="IPR032466">
    <property type="entry name" value="Metal_Hydrolase"/>
</dbReference>
<evidence type="ECO:0000256" key="10">
    <source>
        <dbReference type="ARBA" id="ARBA00047764"/>
    </source>
</evidence>
<evidence type="ECO:0000256" key="7">
    <source>
        <dbReference type="ARBA" id="ARBA00022723"/>
    </source>
</evidence>
<dbReference type="GO" id="GO:0004000">
    <property type="term" value="F:adenosine deaminase activity"/>
    <property type="evidence" value="ECO:0007669"/>
    <property type="project" value="InterPro"/>
</dbReference>
<protein>
    <recommendedName>
        <fullName evidence="5">Adenosine deaminase</fullName>
        <ecNumber evidence="4">3.5.4.4</ecNumber>
    </recommendedName>
</protein>
<dbReference type="InterPro" id="IPR006331">
    <property type="entry name" value="ADGF"/>
</dbReference>
<feature type="domain" description="Adenosine/AMP deaminase N-terminal" evidence="13">
    <location>
        <begin position="42"/>
        <end position="127"/>
    </location>
</feature>
<dbReference type="InterPro" id="IPR001365">
    <property type="entry name" value="A_deaminase_dom"/>
</dbReference>
<feature type="domain" description="Adenosine deaminase" evidence="12">
    <location>
        <begin position="223"/>
        <end position="489"/>
    </location>
</feature>
<dbReference type="GO" id="GO:0046103">
    <property type="term" value="P:inosine biosynthetic process"/>
    <property type="evidence" value="ECO:0007669"/>
    <property type="project" value="TreeGrafter"/>
</dbReference>
<dbReference type="GO" id="GO:0006154">
    <property type="term" value="P:adenosine catabolic process"/>
    <property type="evidence" value="ECO:0007669"/>
    <property type="project" value="InterPro"/>
</dbReference>
<dbReference type="InterPro" id="IPR013659">
    <property type="entry name" value="A_deaminase_N"/>
</dbReference>
<dbReference type="Pfam" id="PF08451">
    <property type="entry name" value="A_deaminase_N"/>
    <property type="match status" value="1"/>
</dbReference>
<dbReference type="AlphaFoldDB" id="U5ESN9"/>
<feature type="chain" id="PRO_5004659662" description="Adenosine deaminase" evidence="11">
    <location>
        <begin position="27"/>
        <end position="502"/>
    </location>
</feature>
<evidence type="ECO:0000313" key="14">
    <source>
        <dbReference type="EMBL" id="JAB56714.1"/>
    </source>
</evidence>
<accession>U5ESN9</accession>
<dbReference type="GO" id="GO:0005615">
    <property type="term" value="C:extracellular space"/>
    <property type="evidence" value="ECO:0007669"/>
    <property type="project" value="InterPro"/>
</dbReference>
<dbReference type="Gene3D" id="3.20.20.140">
    <property type="entry name" value="Metal-dependent hydrolases"/>
    <property type="match status" value="1"/>
</dbReference>
<dbReference type="SUPFAM" id="SSF51556">
    <property type="entry name" value="Metallo-dependent hydrolases"/>
    <property type="match status" value="1"/>
</dbReference>
<keyword evidence="6" id="KW-0964">Secreted</keyword>
<comment type="subcellular location">
    <subcellularLocation>
        <location evidence="2">Secreted</location>
    </subcellularLocation>
</comment>
<dbReference type="EC" id="3.5.4.4" evidence="4"/>
<dbReference type="EMBL" id="GANO01003157">
    <property type="protein sequence ID" value="JAB56714.1"/>
    <property type="molecule type" value="mRNA"/>
</dbReference>
<evidence type="ECO:0000256" key="5">
    <source>
        <dbReference type="ARBA" id="ARBA00018099"/>
    </source>
</evidence>
<dbReference type="PANTHER" id="PTHR11409:SF39">
    <property type="entry name" value="ADENOSINE DEAMINASE 2"/>
    <property type="match status" value="1"/>
</dbReference>
<reference evidence="14" key="1">
    <citation type="journal article" date="2014" name="Insect Biochem. Mol. Biol.">
        <title>An insight into the sialome of the frog biting fly, Corethrella appendiculata.</title>
        <authorList>
            <person name="Ribeiro J.M.C."/>
            <person name="Chagas A.C."/>
            <person name="Pham V.M."/>
            <person name="Lounibos L.P."/>
            <person name="Calvo E."/>
        </authorList>
    </citation>
    <scope>NUCLEOTIDE SEQUENCE</scope>
    <source>
        <tissue evidence="14">Salivary glands</tissue>
    </source>
</reference>
<dbReference type="NCBIfam" id="TIGR01431">
    <property type="entry name" value="adm_rel"/>
    <property type="match status" value="1"/>
</dbReference>
<evidence type="ECO:0000256" key="1">
    <source>
        <dbReference type="ARBA" id="ARBA00001947"/>
    </source>
</evidence>
<evidence type="ECO:0000256" key="11">
    <source>
        <dbReference type="SAM" id="SignalP"/>
    </source>
</evidence>
<evidence type="ECO:0000256" key="4">
    <source>
        <dbReference type="ARBA" id="ARBA00012784"/>
    </source>
</evidence>
<evidence type="ECO:0000256" key="6">
    <source>
        <dbReference type="ARBA" id="ARBA00022525"/>
    </source>
</evidence>
<evidence type="ECO:0000256" key="9">
    <source>
        <dbReference type="ARBA" id="ARBA00022801"/>
    </source>
</evidence>
<dbReference type="InterPro" id="IPR006330">
    <property type="entry name" value="Ado/ade_deaminase"/>
</dbReference>
<keyword evidence="9" id="KW-0378">Hydrolase</keyword>
<dbReference type="GO" id="GO:0046872">
    <property type="term" value="F:metal ion binding"/>
    <property type="evidence" value="ECO:0007669"/>
    <property type="project" value="UniProtKB-KW"/>
</dbReference>
<evidence type="ECO:0000256" key="3">
    <source>
        <dbReference type="ARBA" id="ARBA00006083"/>
    </source>
</evidence>
<evidence type="ECO:0000259" key="12">
    <source>
        <dbReference type="Pfam" id="PF00962"/>
    </source>
</evidence>
<evidence type="ECO:0000256" key="2">
    <source>
        <dbReference type="ARBA" id="ARBA00004613"/>
    </source>
</evidence>
<name>U5ESN9_9DIPT</name>
<evidence type="ECO:0000256" key="8">
    <source>
        <dbReference type="ARBA" id="ARBA00022729"/>
    </source>
</evidence>
<comment type="cofactor">
    <cofactor evidence="1">
        <name>Zn(2+)</name>
        <dbReference type="ChEBI" id="CHEBI:29105"/>
    </cofactor>
</comment>